<proteinExistence type="predicted"/>
<accession>A0A2U9IIF7</accession>
<evidence type="ECO:0000313" key="2">
    <source>
        <dbReference type="Proteomes" id="UP000248044"/>
    </source>
</evidence>
<dbReference type="InterPro" id="IPR036388">
    <property type="entry name" value="WH-like_DNA-bd_sf"/>
</dbReference>
<dbReference type="EMBL" id="CP029289">
    <property type="protein sequence ID" value="AWR95791.1"/>
    <property type="molecule type" value="Genomic_DNA"/>
</dbReference>
<keyword evidence="2" id="KW-1185">Reference proteome</keyword>
<dbReference type="AlphaFoldDB" id="A0A2U9IIF7"/>
<reference evidence="1 2" key="1">
    <citation type="submission" date="2018-05" db="EMBL/GenBank/DDBJ databases">
        <title>Complete Genome Sequences of Extremely Thermoacidophilic, Metal-Mobilizing Type-Strain Members of the Archaeal Family Sulfolobaceae: Acidianus brierleyi DSM-1651T, Acidianus sulfidivorans DSM-18786T, Metallosphaera hakonensis DSM-7519T, and Metallosphaera prunae DSM-10039T.</title>
        <authorList>
            <person name="Counts J.A."/>
            <person name="Kelly R.M."/>
        </authorList>
    </citation>
    <scope>NUCLEOTIDE SEQUENCE [LARGE SCALE GENOMIC DNA]</scope>
    <source>
        <strain evidence="1 2">DSM 1651</strain>
    </source>
</reference>
<organism evidence="1 2">
    <name type="scientific">Acidianus brierleyi</name>
    <dbReference type="NCBI Taxonomy" id="41673"/>
    <lineage>
        <taxon>Archaea</taxon>
        <taxon>Thermoproteota</taxon>
        <taxon>Thermoprotei</taxon>
        <taxon>Sulfolobales</taxon>
        <taxon>Sulfolobaceae</taxon>
        <taxon>Acidianus</taxon>
    </lineage>
</organism>
<name>A0A2U9IIF7_9CREN</name>
<evidence type="ECO:0000313" key="1">
    <source>
        <dbReference type="EMBL" id="AWR95791.1"/>
    </source>
</evidence>
<dbReference type="KEGG" id="abri:DFR85_15600"/>
<dbReference type="InterPro" id="IPR036390">
    <property type="entry name" value="WH_DNA-bd_sf"/>
</dbReference>
<dbReference type="SUPFAM" id="SSF46785">
    <property type="entry name" value="Winged helix' DNA-binding domain"/>
    <property type="match status" value="1"/>
</dbReference>
<gene>
    <name evidence="1" type="ORF">DFR85_15600</name>
</gene>
<protein>
    <submittedName>
        <fullName evidence="1">Uncharacterized protein</fullName>
    </submittedName>
</protein>
<dbReference type="Gene3D" id="1.10.10.10">
    <property type="entry name" value="Winged helix-like DNA-binding domain superfamily/Winged helix DNA-binding domain"/>
    <property type="match status" value="1"/>
</dbReference>
<sequence>MELTKKPKSFSELKKDTGLTDGGLYKALQSLEKNGYITKTDLGYLITTKGIKIIEEKKMFTQGGITIIYEGISEEKVKEIYKILSNENNFYIHAFRESDHELDKILSLSILIPELFDNK</sequence>
<dbReference type="Proteomes" id="UP000248044">
    <property type="component" value="Chromosome"/>
</dbReference>